<dbReference type="OrthoDB" id="2520703at2759"/>
<gene>
    <name evidence="1" type="ORF">Tdes44962_MAKER00361</name>
</gene>
<reference evidence="1 2" key="2">
    <citation type="journal article" date="2021" name="Curr. Genet.">
        <title>Genetic response to nitrogen starvation in the aggressive Eucalyptus foliar pathogen Teratosphaeria destructans.</title>
        <authorList>
            <person name="Havenga M."/>
            <person name="Wingfield B.D."/>
            <person name="Wingfield M.J."/>
            <person name="Dreyer L.L."/>
            <person name="Roets F."/>
            <person name="Aylward J."/>
        </authorList>
    </citation>
    <scope>NUCLEOTIDE SEQUENCE [LARGE SCALE GENOMIC DNA]</scope>
    <source>
        <strain evidence="1">CMW44962</strain>
    </source>
</reference>
<keyword evidence="2" id="KW-1185">Reference proteome</keyword>
<dbReference type="Proteomes" id="UP001138500">
    <property type="component" value="Unassembled WGS sequence"/>
</dbReference>
<name>A0A9W7W2Q0_9PEZI</name>
<organism evidence="1 2">
    <name type="scientific">Teratosphaeria destructans</name>
    <dbReference type="NCBI Taxonomy" id="418781"/>
    <lineage>
        <taxon>Eukaryota</taxon>
        <taxon>Fungi</taxon>
        <taxon>Dikarya</taxon>
        <taxon>Ascomycota</taxon>
        <taxon>Pezizomycotina</taxon>
        <taxon>Dothideomycetes</taxon>
        <taxon>Dothideomycetidae</taxon>
        <taxon>Mycosphaerellales</taxon>
        <taxon>Teratosphaeriaceae</taxon>
        <taxon>Teratosphaeria</taxon>
    </lineage>
</organism>
<dbReference type="EMBL" id="RIBY02001867">
    <property type="protein sequence ID" value="KAH9827635.1"/>
    <property type="molecule type" value="Genomic_DNA"/>
</dbReference>
<comment type="caution">
    <text evidence="1">The sequence shown here is derived from an EMBL/GenBank/DDBJ whole genome shotgun (WGS) entry which is preliminary data.</text>
</comment>
<sequence>MVAFDDENPLTLPGPLNLRQAYFEESLLDAIDFECFMSACPQLETLSVHWGQAVVGDSEIDWTGIGAALRQHGKALRTLTLKPEEAFCLDGLDDAPGPLGDLTALESLRMLSLPRDVRVRHPEHLDDDWLANRLPVSLKTLRLTGGADDEDNDVAALEAQLSRVMADTRFASLSTIRIQNTEEGTDIDRRGSLLEEVQGLGWDASESNRYWLVLKKAS</sequence>
<dbReference type="AlphaFoldDB" id="A0A9W7W2Q0"/>
<evidence type="ECO:0000313" key="1">
    <source>
        <dbReference type="EMBL" id="KAH9827635.1"/>
    </source>
</evidence>
<evidence type="ECO:0000313" key="2">
    <source>
        <dbReference type="Proteomes" id="UP001138500"/>
    </source>
</evidence>
<accession>A0A9W7W2Q0</accession>
<proteinExistence type="predicted"/>
<protein>
    <submittedName>
        <fullName evidence="1">Uncharacterized protein</fullName>
    </submittedName>
</protein>
<reference evidence="1 2" key="1">
    <citation type="journal article" date="2018" name="IMA Fungus">
        <title>IMA Genome-F 10: Nine draft genome sequences of Claviceps purpurea s.lat., including C. arundinis, C. humidiphila, and C. cf. spartinae, pseudomolecules for the pitch canker pathogen Fusarium circinatum, draft genome of Davidsoniella eucalypti, Grosmannia galeiformis, Quambalaria eucalypti, and Teratosphaeria destructans.</title>
        <authorList>
            <person name="Wingfield B.D."/>
            <person name="Liu M."/>
            <person name="Nguyen H.D."/>
            <person name="Lane F.A."/>
            <person name="Morgan S.W."/>
            <person name="De Vos L."/>
            <person name="Wilken P.M."/>
            <person name="Duong T.A."/>
            <person name="Aylward J."/>
            <person name="Coetzee M.P."/>
            <person name="Dadej K."/>
            <person name="De Beer Z.W."/>
            <person name="Findlay W."/>
            <person name="Havenga M."/>
            <person name="Kolarik M."/>
            <person name="Menzies J.G."/>
            <person name="Naidoo K."/>
            <person name="Pochopski O."/>
            <person name="Shoukouhi P."/>
            <person name="Santana Q.C."/>
            <person name="Seifert K.A."/>
            <person name="Soal N."/>
            <person name="Steenkamp E.T."/>
            <person name="Tatham C.T."/>
            <person name="van der Nest M.A."/>
            <person name="Wingfield M.J."/>
        </authorList>
    </citation>
    <scope>NUCLEOTIDE SEQUENCE [LARGE SCALE GENOMIC DNA]</scope>
    <source>
        <strain evidence="1">CMW44962</strain>
    </source>
</reference>